<evidence type="ECO:0008006" key="2">
    <source>
        <dbReference type="Google" id="ProtNLM"/>
    </source>
</evidence>
<gene>
    <name evidence="1" type="ORF">LGLO00237_LOCUS27349</name>
</gene>
<dbReference type="AlphaFoldDB" id="A0A7S3Z8W1"/>
<name>A0A7S3Z8W1_9EUKA</name>
<dbReference type="PROSITE" id="PS00924">
    <property type="entry name" value="ASP_GLU_RACEMASE_2"/>
    <property type="match status" value="1"/>
</dbReference>
<dbReference type="GO" id="GO:0047661">
    <property type="term" value="F:amino-acid racemase activity"/>
    <property type="evidence" value="ECO:0007669"/>
    <property type="project" value="InterPro"/>
</dbReference>
<reference evidence="1" key="1">
    <citation type="submission" date="2021-01" db="EMBL/GenBank/DDBJ databases">
        <authorList>
            <person name="Corre E."/>
            <person name="Pelletier E."/>
            <person name="Niang G."/>
            <person name="Scheremetjew M."/>
            <person name="Finn R."/>
            <person name="Kale V."/>
            <person name="Holt S."/>
            <person name="Cochrane G."/>
            <person name="Meng A."/>
            <person name="Brown T."/>
            <person name="Cohen L."/>
        </authorList>
    </citation>
    <scope>NUCLEOTIDE SEQUENCE</scope>
    <source>
        <strain evidence="1">CCCM811</strain>
    </source>
</reference>
<sequence length="261" mass="28482">MLKAVCRKSRKRIGIIGGSGPDAGVDLMQKVFKTNRAFLGPGVGDKDAPIVTLMNVPSAGGPHGSWDLNKGGLEYDELIDSLTTATKQISHVADYFCIACNTLHKTQPNIEEFLIEHKIHSKFISIVDTVKDYCIKNNVKSLAVMGSLMTTDVKDTSPYAPLSKNITLQSLPEKLRDKQQTALEMIKVKGPKDPEAQEFFQGVIDAVEADTVLLGCTEFPLMKPKTSKTLIDPTQLLADRLVALSWGYTDGTFPEKTASPS</sequence>
<dbReference type="InterPro" id="IPR033134">
    <property type="entry name" value="Asp/Glu_racemase_AS_2"/>
</dbReference>
<dbReference type="SUPFAM" id="SSF53681">
    <property type="entry name" value="Aspartate/glutamate racemase"/>
    <property type="match status" value="2"/>
</dbReference>
<dbReference type="InterPro" id="IPR015942">
    <property type="entry name" value="Asp/Glu/hydantoin_racemase"/>
</dbReference>
<dbReference type="InterPro" id="IPR001920">
    <property type="entry name" value="Asp/Glu_race"/>
</dbReference>
<accession>A0A7S3Z8W1</accession>
<evidence type="ECO:0000313" key="1">
    <source>
        <dbReference type="EMBL" id="CAE0675572.1"/>
    </source>
</evidence>
<dbReference type="EMBL" id="HBIV01038496">
    <property type="protein sequence ID" value="CAE0675572.1"/>
    <property type="molecule type" value="Transcribed_RNA"/>
</dbReference>
<dbReference type="Gene3D" id="3.40.50.1860">
    <property type="match status" value="2"/>
</dbReference>
<protein>
    <recommendedName>
        <fullName evidence="2">Aspartate racemase</fullName>
    </recommendedName>
</protein>
<proteinExistence type="predicted"/>
<dbReference type="Pfam" id="PF01177">
    <property type="entry name" value="Asp_Glu_race"/>
    <property type="match status" value="1"/>
</dbReference>
<organism evidence="1">
    <name type="scientific">Lotharella globosa</name>
    <dbReference type="NCBI Taxonomy" id="91324"/>
    <lineage>
        <taxon>Eukaryota</taxon>
        <taxon>Sar</taxon>
        <taxon>Rhizaria</taxon>
        <taxon>Cercozoa</taxon>
        <taxon>Chlorarachniophyceae</taxon>
        <taxon>Lotharella</taxon>
    </lineage>
</organism>